<proteinExistence type="predicted"/>
<dbReference type="RefSeq" id="WP_130159392.1">
    <property type="nucleotide sequence ID" value="NZ_SGIS01000030.1"/>
</dbReference>
<feature type="chain" id="PRO_5020818693" evidence="1">
    <location>
        <begin position="24"/>
        <end position="221"/>
    </location>
</feature>
<dbReference type="Proteomes" id="UP000292085">
    <property type="component" value="Unassembled WGS sequence"/>
</dbReference>
<organism evidence="2 3">
    <name type="scientific">Sphingomonas populi</name>
    <dbReference type="NCBI Taxonomy" id="2484750"/>
    <lineage>
        <taxon>Bacteria</taxon>
        <taxon>Pseudomonadati</taxon>
        <taxon>Pseudomonadota</taxon>
        <taxon>Alphaproteobacteria</taxon>
        <taxon>Sphingomonadales</taxon>
        <taxon>Sphingomonadaceae</taxon>
        <taxon>Sphingomonas</taxon>
    </lineage>
</organism>
<sequence length="221" mass="22740">MNGSKIVAGFLIAVVASSAPALAQVPPSTRLIATVDFFGARIGMNRAALLAHTPAAAILGSRCTTSPSDDPKLLVLECGLHTLTVDFTAAGTVWKLRASYDFTDTPLPIEDTRAALVARYGKPTGVNPAGGLTWLRPGTSKAKADLCAGGAMLLSAAIEQSGTPGAAAAPLPSINPGCMPIRTAILAQHAGHRGVIVEVQDARPRLAELARLPIEPAPGRR</sequence>
<dbReference type="OrthoDB" id="9773411at2"/>
<accession>A0A4Q6Y1Q9</accession>
<dbReference type="EMBL" id="SGIS01000030">
    <property type="protein sequence ID" value="RZF63219.1"/>
    <property type="molecule type" value="Genomic_DNA"/>
</dbReference>
<evidence type="ECO:0000256" key="1">
    <source>
        <dbReference type="SAM" id="SignalP"/>
    </source>
</evidence>
<comment type="caution">
    <text evidence="2">The sequence shown here is derived from an EMBL/GenBank/DDBJ whole genome shotgun (WGS) entry which is preliminary data.</text>
</comment>
<reference evidence="2 3" key="1">
    <citation type="submission" date="2019-02" db="EMBL/GenBank/DDBJ databases">
        <authorList>
            <person name="Li Y."/>
        </authorList>
    </citation>
    <scope>NUCLEOTIDE SEQUENCE [LARGE SCALE GENOMIC DNA]</scope>
    <source>
        <strain evidence="2 3">3-7</strain>
    </source>
</reference>
<keyword evidence="1" id="KW-0732">Signal</keyword>
<gene>
    <name evidence="2" type="ORF">EWE75_17475</name>
</gene>
<feature type="signal peptide" evidence="1">
    <location>
        <begin position="1"/>
        <end position="23"/>
    </location>
</feature>
<keyword evidence="3" id="KW-1185">Reference proteome</keyword>
<name>A0A4Q6Y1Q9_9SPHN</name>
<evidence type="ECO:0000313" key="3">
    <source>
        <dbReference type="Proteomes" id="UP000292085"/>
    </source>
</evidence>
<dbReference type="AlphaFoldDB" id="A0A4Q6Y1Q9"/>
<protein>
    <submittedName>
        <fullName evidence="2">Uncharacterized protein</fullName>
    </submittedName>
</protein>
<evidence type="ECO:0000313" key="2">
    <source>
        <dbReference type="EMBL" id="RZF63219.1"/>
    </source>
</evidence>